<gene>
    <name evidence="2" type="ORF">IMSAGC001_02929</name>
</gene>
<evidence type="ECO:0000259" key="1">
    <source>
        <dbReference type="Pfam" id="PF04542"/>
    </source>
</evidence>
<proteinExistence type="predicted"/>
<dbReference type="Proteomes" id="UP000491181">
    <property type="component" value="Unassembled WGS sequence"/>
</dbReference>
<dbReference type="GO" id="GO:0003700">
    <property type="term" value="F:DNA-binding transcription factor activity"/>
    <property type="evidence" value="ECO:0007669"/>
    <property type="project" value="InterPro"/>
</dbReference>
<dbReference type="Pfam" id="PF04542">
    <property type="entry name" value="Sigma70_r2"/>
    <property type="match status" value="1"/>
</dbReference>
<sequence>MSSSQNVIAVLYRKYWQKLYIHAYNLLNDGESAKDVLSDVFCSVLENSEQFEGKTDLLPLFYVMVKNRCIDHIRHQNVVNRNAE</sequence>
<dbReference type="SUPFAM" id="SSF88946">
    <property type="entry name" value="Sigma2 domain of RNA polymerase sigma factors"/>
    <property type="match status" value="1"/>
</dbReference>
<comment type="caution">
    <text evidence="2">The sequence shown here is derived from an EMBL/GenBank/DDBJ whole genome shotgun (WGS) entry which is preliminary data.</text>
</comment>
<dbReference type="InterPro" id="IPR007627">
    <property type="entry name" value="RNA_pol_sigma70_r2"/>
</dbReference>
<evidence type="ECO:0000313" key="3">
    <source>
        <dbReference type="Proteomes" id="UP000491181"/>
    </source>
</evidence>
<dbReference type="GeneID" id="93049392"/>
<dbReference type="Gene3D" id="1.10.1740.10">
    <property type="match status" value="1"/>
</dbReference>
<reference evidence="2 3" key="1">
    <citation type="journal article" date="2020" name="Microbiome">
        <title>Single-cell genomics of uncultured bacteria reveals dietary fiber responders in the mouse gut microbiota.</title>
        <authorList>
            <person name="Chijiiwa R."/>
            <person name="Hosokawa M."/>
            <person name="Kogawa M."/>
            <person name="Nishikawa Y."/>
            <person name="Ide K."/>
            <person name="Sakanashi C."/>
            <person name="Takahashi K."/>
            <person name="Takeyama H."/>
        </authorList>
    </citation>
    <scope>NUCLEOTIDE SEQUENCE [LARGE SCALE GENOMIC DNA]</scope>
    <source>
        <strain evidence="2">IMSAGC_001</strain>
    </source>
</reference>
<protein>
    <recommendedName>
        <fullName evidence="1">RNA polymerase sigma-70 region 2 domain-containing protein</fullName>
    </recommendedName>
</protein>
<dbReference type="EMBL" id="BLLS01000099">
    <property type="protein sequence ID" value="GFH87504.1"/>
    <property type="molecule type" value="Genomic_DNA"/>
</dbReference>
<dbReference type="GO" id="GO:0006352">
    <property type="term" value="P:DNA-templated transcription initiation"/>
    <property type="evidence" value="ECO:0007669"/>
    <property type="project" value="InterPro"/>
</dbReference>
<organism evidence="2 3">
    <name type="scientific">Bacteroides acidifaciens</name>
    <dbReference type="NCBI Taxonomy" id="85831"/>
    <lineage>
        <taxon>Bacteria</taxon>
        <taxon>Pseudomonadati</taxon>
        <taxon>Bacteroidota</taxon>
        <taxon>Bacteroidia</taxon>
        <taxon>Bacteroidales</taxon>
        <taxon>Bacteroidaceae</taxon>
        <taxon>Bacteroides</taxon>
    </lineage>
</organism>
<name>A0A7J0A538_9BACE</name>
<dbReference type="InterPro" id="IPR013325">
    <property type="entry name" value="RNA_pol_sigma_r2"/>
</dbReference>
<dbReference type="RefSeq" id="WP_228099513.1">
    <property type="nucleotide sequence ID" value="NZ_BLLS01000099.1"/>
</dbReference>
<accession>A0A7J0A538</accession>
<feature type="domain" description="RNA polymerase sigma-70 region 2" evidence="1">
    <location>
        <begin position="11"/>
        <end position="77"/>
    </location>
</feature>
<evidence type="ECO:0000313" key="2">
    <source>
        <dbReference type="EMBL" id="GFH87504.1"/>
    </source>
</evidence>
<dbReference type="AlphaFoldDB" id="A0A7J0A538"/>